<keyword evidence="3" id="KW-0804">Transcription</keyword>
<evidence type="ECO:0000313" key="6">
    <source>
        <dbReference type="EMBL" id="CQR52524.1"/>
    </source>
</evidence>
<gene>
    <name evidence="6" type="primary">iclR_2</name>
    <name evidence="6" type="ORF">BN996_03182</name>
</gene>
<evidence type="ECO:0000256" key="2">
    <source>
        <dbReference type="ARBA" id="ARBA00023125"/>
    </source>
</evidence>
<dbReference type="Gene3D" id="3.30.450.40">
    <property type="match status" value="1"/>
</dbReference>
<evidence type="ECO:0000256" key="1">
    <source>
        <dbReference type="ARBA" id="ARBA00023015"/>
    </source>
</evidence>
<dbReference type="Proteomes" id="UP000198902">
    <property type="component" value="Unassembled WGS sequence"/>
</dbReference>
<dbReference type="InterPro" id="IPR005471">
    <property type="entry name" value="Tscrpt_reg_IclR_N"/>
</dbReference>
<reference evidence="7" key="1">
    <citation type="submission" date="2015-03" db="EMBL/GenBank/DDBJ databases">
        <authorList>
            <person name="Urmite Genomes"/>
        </authorList>
    </citation>
    <scope>NUCLEOTIDE SEQUENCE [LARGE SCALE GENOMIC DNA]</scope>
    <source>
        <strain evidence="7">Arc-Hr</strain>
    </source>
</reference>
<feature type="domain" description="IclR-ED" evidence="5">
    <location>
        <begin position="69"/>
        <end position="253"/>
    </location>
</feature>
<dbReference type="PANTHER" id="PTHR30136:SF35">
    <property type="entry name" value="HTH-TYPE TRANSCRIPTIONAL REGULATOR RV1719"/>
    <property type="match status" value="1"/>
</dbReference>
<protein>
    <submittedName>
        <fullName evidence="6">Acetate operon repressor</fullName>
    </submittedName>
</protein>
<dbReference type="Pfam" id="PF01614">
    <property type="entry name" value="IclR_C"/>
    <property type="match status" value="1"/>
</dbReference>
<name>A0A0D6JVL8_9EURY</name>
<dbReference type="GO" id="GO:0003677">
    <property type="term" value="F:DNA binding"/>
    <property type="evidence" value="ECO:0007669"/>
    <property type="project" value="UniProtKB-KW"/>
</dbReference>
<organism evidence="6 7">
    <name type="scientific">Haloferax massiliensis</name>
    <dbReference type="NCBI Taxonomy" id="1476858"/>
    <lineage>
        <taxon>Archaea</taxon>
        <taxon>Methanobacteriati</taxon>
        <taxon>Methanobacteriota</taxon>
        <taxon>Stenosarchaea group</taxon>
        <taxon>Halobacteria</taxon>
        <taxon>Halobacteriales</taxon>
        <taxon>Haloferacaceae</taxon>
        <taxon>Haloferax</taxon>
    </lineage>
</organism>
<keyword evidence="1" id="KW-0805">Transcription regulation</keyword>
<keyword evidence="2" id="KW-0238">DNA-binding</keyword>
<dbReference type="PANTHER" id="PTHR30136">
    <property type="entry name" value="HELIX-TURN-HELIX TRANSCRIPTIONAL REGULATOR, ICLR FAMILY"/>
    <property type="match status" value="1"/>
</dbReference>
<dbReference type="RefSeq" id="WP_089780645.1">
    <property type="nucleotide sequence ID" value="NZ_CABLRR010000004.1"/>
</dbReference>
<dbReference type="InterPro" id="IPR036390">
    <property type="entry name" value="WH_DNA-bd_sf"/>
</dbReference>
<dbReference type="PROSITE" id="PS51078">
    <property type="entry name" value="ICLR_ED"/>
    <property type="match status" value="1"/>
</dbReference>
<dbReference type="PROSITE" id="PS51077">
    <property type="entry name" value="HTH_ICLR"/>
    <property type="match status" value="1"/>
</dbReference>
<evidence type="ECO:0000313" key="7">
    <source>
        <dbReference type="Proteomes" id="UP000198902"/>
    </source>
</evidence>
<dbReference type="GO" id="GO:0003700">
    <property type="term" value="F:DNA-binding transcription factor activity"/>
    <property type="evidence" value="ECO:0007669"/>
    <property type="project" value="TreeGrafter"/>
</dbReference>
<dbReference type="SUPFAM" id="SSF55781">
    <property type="entry name" value="GAF domain-like"/>
    <property type="match status" value="1"/>
</dbReference>
<dbReference type="SUPFAM" id="SSF46785">
    <property type="entry name" value="Winged helix' DNA-binding domain"/>
    <property type="match status" value="1"/>
</dbReference>
<dbReference type="OrthoDB" id="14763at2157"/>
<feature type="domain" description="HTH iclR-type" evidence="4">
    <location>
        <begin position="6"/>
        <end position="68"/>
    </location>
</feature>
<dbReference type="InterPro" id="IPR036388">
    <property type="entry name" value="WH-like_DNA-bd_sf"/>
</dbReference>
<accession>A0A0D6JVL8</accession>
<proteinExistence type="predicted"/>
<dbReference type="InterPro" id="IPR050707">
    <property type="entry name" value="HTH_MetabolicPath_Reg"/>
</dbReference>
<sequence length="258" mass="28630">MTHKAKNPINSDLTLLEILNGLDELGGGRIQDIADETGITKSTVHNHLSTLRQQGFIVKDGDRYYLGLRFLKLGEVARNRGPLFSFGRPEADKVANETGELTNLSTVEHARGVYLYRTQSEQEVRFSTAAGEYHDLHCSATGKAILAFSPESVLDEFEDVHGLTRYTQNTITDRAELEESLETVRERQLALDLEEYEKGLRCVASPILDKDDRALGAISVSGPAMKFTGEYYRETLAEAVKSAANVISLNITRTEGTY</sequence>
<dbReference type="Gene3D" id="1.10.10.10">
    <property type="entry name" value="Winged helix-like DNA-binding domain superfamily/Winged helix DNA-binding domain"/>
    <property type="match status" value="1"/>
</dbReference>
<dbReference type="Pfam" id="PF09339">
    <property type="entry name" value="HTH_IclR"/>
    <property type="match status" value="1"/>
</dbReference>
<dbReference type="SMART" id="SM00346">
    <property type="entry name" value="HTH_ICLR"/>
    <property type="match status" value="1"/>
</dbReference>
<evidence type="ECO:0000259" key="4">
    <source>
        <dbReference type="PROSITE" id="PS51077"/>
    </source>
</evidence>
<dbReference type="InterPro" id="IPR029016">
    <property type="entry name" value="GAF-like_dom_sf"/>
</dbReference>
<dbReference type="InterPro" id="IPR014757">
    <property type="entry name" value="Tscrpt_reg_IclR_C"/>
</dbReference>
<keyword evidence="7" id="KW-1185">Reference proteome</keyword>
<evidence type="ECO:0000259" key="5">
    <source>
        <dbReference type="PROSITE" id="PS51078"/>
    </source>
</evidence>
<dbReference type="AlphaFoldDB" id="A0A0D6JVL8"/>
<dbReference type="EMBL" id="CSTE01000004">
    <property type="protein sequence ID" value="CQR52524.1"/>
    <property type="molecule type" value="Genomic_DNA"/>
</dbReference>
<dbReference type="GO" id="GO:0045892">
    <property type="term" value="P:negative regulation of DNA-templated transcription"/>
    <property type="evidence" value="ECO:0007669"/>
    <property type="project" value="TreeGrafter"/>
</dbReference>
<evidence type="ECO:0000256" key="3">
    <source>
        <dbReference type="ARBA" id="ARBA00023163"/>
    </source>
</evidence>